<proteinExistence type="predicted"/>
<evidence type="ECO:0000256" key="1">
    <source>
        <dbReference type="ARBA" id="ARBA00005010"/>
    </source>
</evidence>
<keyword evidence="10" id="KW-1185">Reference proteome</keyword>
<dbReference type="InterPro" id="IPR028161">
    <property type="entry name" value="Met8-like"/>
</dbReference>
<evidence type="ECO:0000313" key="8">
    <source>
        <dbReference type="EMBL" id="SUM34743.1"/>
    </source>
</evidence>
<evidence type="ECO:0000313" key="9">
    <source>
        <dbReference type="Proteomes" id="UP000255277"/>
    </source>
</evidence>
<evidence type="ECO:0000256" key="3">
    <source>
        <dbReference type="ARBA" id="ARBA00023002"/>
    </source>
</evidence>
<dbReference type="STRING" id="1293.SH09_08730"/>
<dbReference type="EMBL" id="UHDK01000001">
    <property type="protein sequence ID" value="SUM34743.1"/>
    <property type="molecule type" value="Genomic_DNA"/>
</dbReference>
<dbReference type="SUPFAM" id="SSF51735">
    <property type="entry name" value="NAD(P)-binding Rossmann-fold domains"/>
    <property type="match status" value="1"/>
</dbReference>
<evidence type="ECO:0000313" key="10">
    <source>
        <dbReference type="Proteomes" id="UP000321057"/>
    </source>
</evidence>
<dbReference type="PANTHER" id="PTHR35330:SF1">
    <property type="entry name" value="SIROHEME BIOSYNTHESIS PROTEIN MET8"/>
    <property type="match status" value="1"/>
</dbReference>
<dbReference type="GO" id="GO:0004325">
    <property type="term" value="F:ferrochelatase activity"/>
    <property type="evidence" value="ECO:0007669"/>
    <property type="project" value="InterPro"/>
</dbReference>
<reference evidence="7 10" key="2">
    <citation type="submission" date="2019-07" db="EMBL/GenBank/DDBJ databases">
        <title>Whole genome shotgun sequence of Staphylococcus gallinarum NBRC 109767.</title>
        <authorList>
            <person name="Hosoyama A."/>
            <person name="Uohara A."/>
            <person name="Ohji S."/>
            <person name="Ichikawa N."/>
        </authorList>
    </citation>
    <scope>NUCLEOTIDE SEQUENCE [LARGE SCALE GENOMIC DNA]</scope>
    <source>
        <strain evidence="7 10">NBRC 109767</strain>
    </source>
</reference>
<dbReference type="UniPathway" id="UPA00262">
    <property type="reaction ID" value="UER00222"/>
</dbReference>
<dbReference type="Proteomes" id="UP000321057">
    <property type="component" value="Unassembled WGS sequence"/>
</dbReference>
<dbReference type="NCBIfam" id="TIGR01470">
    <property type="entry name" value="cysG_Nterm"/>
    <property type="match status" value="1"/>
</dbReference>
<gene>
    <name evidence="8" type="primary">sirA</name>
    <name evidence="8" type="ORF">NCTC12195_04270</name>
    <name evidence="7" type="ORF">SGA02_16630</name>
</gene>
<keyword evidence="5" id="KW-0627">Porphyrin biosynthesis</keyword>
<dbReference type="AlphaFoldDB" id="A0A0D0QVN6"/>
<dbReference type="InterPro" id="IPR036291">
    <property type="entry name" value="NAD(P)-bd_dom_sf"/>
</dbReference>
<evidence type="ECO:0000256" key="5">
    <source>
        <dbReference type="ARBA" id="ARBA00023244"/>
    </source>
</evidence>
<reference evidence="8 9" key="1">
    <citation type="submission" date="2018-06" db="EMBL/GenBank/DDBJ databases">
        <authorList>
            <consortium name="Pathogen Informatics"/>
            <person name="Doyle S."/>
        </authorList>
    </citation>
    <scope>NUCLEOTIDE SEQUENCE [LARGE SCALE GENOMIC DNA]</scope>
    <source>
        <strain evidence="8 9">NCTC12195</strain>
    </source>
</reference>
<dbReference type="OrthoDB" id="9773765at2"/>
<sequence length="154" mass="17395">MYAMQVNLTGKHVVIIGGGRVAYRKVQQLLKEDIHAITIISKTFLPEFFAITHANLKLITKCYDANDIKNANLIIAATDDKQVNNQVAKDAHIDQWVNNVSDKEKSDFYNVSQFTVSNVTVQISSEGTDYHKVKTLTTEIKEYLNCSDKEDIND</sequence>
<evidence type="ECO:0000256" key="4">
    <source>
        <dbReference type="ARBA" id="ARBA00023027"/>
    </source>
</evidence>
<evidence type="ECO:0000256" key="6">
    <source>
        <dbReference type="ARBA" id="ARBA00047561"/>
    </source>
</evidence>
<comment type="pathway">
    <text evidence="1">Porphyrin-containing compound metabolism; siroheme biosynthesis; sirohydrochlorin from precorrin-2: step 1/1.</text>
</comment>
<dbReference type="EMBL" id="BKAX01000004">
    <property type="protein sequence ID" value="GEQ05835.1"/>
    <property type="molecule type" value="Genomic_DNA"/>
</dbReference>
<organism evidence="8 9">
    <name type="scientific">Staphylococcus gallinarum</name>
    <dbReference type="NCBI Taxonomy" id="1293"/>
    <lineage>
        <taxon>Bacteria</taxon>
        <taxon>Bacillati</taxon>
        <taxon>Bacillota</taxon>
        <taxon>Bacilli</taxon>
        <taxon>Bacillales</taxon>
        <taxon>Staphylococcaceae</taxon>
        <taxon>Staphylococcus</taxon>
    </lineage>
</organism>
<dbReference type="PANTHER" id="PTHR35330">
    <property type="entry name" value="SIROHEME BIOSYNTHESIS PROTEIN MET8"/>
    <property type="match status" value="1"/>
</dbReference>
<dbReference type="EC" id="1.3.1.76" evidence="2"/>
<dbReference type="GO" id="GO:0043115">
    <property type="term" value="F:precorrin-2 dehydrogenase activity"/>
    <property type="evidence" value="ECO:0007669"/>
    <property type="project" value="UniProtKB-EC"/>
</dbReference>
<evidence type="ECO:0000256" key="2">
    <source>
        <dbReference type="ARBA" id="ARBA00012400"/>
    </source>
</evidence>
<dbReference type="RefSeq" id="WP_042739273.1">
    <property type="nucleotide sequence ID" value="NZ_BKAX01000004.1"/>
</dbReference>
<dbReference type="Pfam" id="PF13241">
    <property type="entry name" value="NAD_binding_7"/>
    <property type="match status" value="1"/>
</dbReference>
<keyword evidence="4" id="KW-0520">NAD</keyword>
<dbReference type="InterPro" id="IPR006367">
    <property type="entry name" value="Sirohaem_synthase_N"/>
</dbReference>
<comment type="catalytic activity">
    <reaction evidence="6">
        <text>precorrin-2 + NAD(+) = sirohydrochlorin + NADH + 2 H(+)</text>
        <dbReference type="Rhea" id="RHEA:15613"/>
        <dbReference type="ChEBI" id="CHEBI:15378"/>
        <dbReference type="ChEBI" id="CHEBI:57540"/>
        <dbReference type="ChEBI" id="CHEBI:57945"/>
        <dbReference type="ChEBI" id="CHEBI:58351"/>
        <dbReference type="ChEBI" id="CHEBI:58827"/>
        <dbReference type="EC" id="1.3.1.76"/>
    </reaction>
</comment>
<protein>
    <recommendedName>
        <fullName evidence="2">precorrin-2 dehydrogenase</fullName>
        <ecNumber evidence="2">1.3.1.76</ecNumber>
    </recommendedName>
</protein>
<name>A0A0D0QVN6_STAGA</name>
<dbReference type="GO" id="GO:0019354">
    <property type="term" value="P:siroheme biosynthetic process"/>
    <property type="evidence" value="ECO:0007669"/>
    <property type="project" value="UniProtKB-UniPathway"/>
</dbReference>
<keyword evidence="3 8" id="KW-0560">Oxidoreductase</keyword>
<dbReference type="Gene3D" id="3.40.50.720">
    <property type="entry name" value="NAD(P)-binding Rossmann-like Domain"/>
    <property type="match status" value="1"/>
</dbReference>
<dbReference type="Proteomes" id="UP000255277">
    <property type="component" value="Unassembled WGS sequence"/>
</dbReference>
<accession>A0A0D0QVN6</accession>
<evidence type="ECO:0000313" key="7">
    <source>
        <dbReference type="EMBL" id="GEQ05835.1"/>
    </source>
</evidence>